<feature type="region of interest" description="Disordered" evidence="2">
    <location>
        <begin position="1"/>
        <end position="22"/>
    </location>
</feature>
<dbReference type="RefSeq" id="WP_190617423.1">
    <property type="nucleotide sequence ID" value="NZ_CP061538.1"/>
</dbReference>
<sequence>MSTRPSDWSPLTGGDPCPGDPSAWDAIVEFWAQRSRDIDGYREKLYQHTSIDAEGKTFGRLEGTFSDGAGMASLISYEFEKASDAARSWQRKLEDMQSRADEALRKAKAAKTAQDDAQIKADGLRAEAAKDKSPDPIIAVKLHGLFGGGGLEDEIADAQADIEAAQKVVDDIRGEYARESASAVGGYELASVEGIYKNTPRGNPFSKSVNVVDSLGIEEAQYLKMLESKASQSPEDLERYLEALTDLEADELREYFAGNPDAAKYPLLVSEEAVENAVVVKDWWAALDKEYRSALIDAAPGMIGNLNGISYGARDKANRWLLKRTMADSSLNAETQKILDDLFKSSIARPKEPHRYITSLDLSNLKKENEDKYSYNNVLASLSLGSLDDADKVSIVVPGMANNVSSMEDLVTAGLNTYNEQRFALKDHGDEDQNIAVNLWIGYETPPEVWVQAQYPDKLVTDVNLAREGGQKLADYVDGLNATKSDVAPTNQTCVDPEQYSDPFISIIAHSYGTTTTGEAMKLSETTVDNVVLYASAGVSESSVADSNVGDGWQVDRDEQGRQKIFYTDSMEDWTAPGGYAPGWIASAILPDYARRVIAQEFRFTPEFMKDAQRFQSTEGISADGQFFEDVDTHSLVGEAGDEGFAYADTVTSLYGNRAAMGYSDDLAKKFYEPWYFEQNFRGEPVMKRVTADDLVDGKVPADVMEKVKASQNTSEADLINLGEREG</sequence>
<reference evidence="4 5" key="1">
    <citation type="submission" date="2020-09" db="EMBL/GenBank/DDBJ databases">
        <title>Investigation of environmental microbe.</title>
        <authorList>
            <person name="Ou Y."/>
            <person name="Kang Q."/>
        </authorList>
    </citation>
    <scope>NUCLEOTIDE SEQUENCE [LARGE SCALE GENOMIC DNA]</scope>
    <source>
        <strain evidence="4 5">KJZ-9</strain>
    </source>
</reference>
<gene>
    <name evidence="4" type="ORF">IDM48_10835</name>
</gene>
<organism evidence="4 5">
    <name type="scientific">Rothia amarae</name>
    <dbReference type="NCBI Taxonomy" id="169480"/>
    <lineage>
        <taxon>Bacteria</taxon>
        <taxon>Bacillati</taxon>
        <taxon>Actinomycetota</taxon>
        <taxon>Actinomycetes</taxon>
        <taxon>Micrococcales</taxon>
        <taxon>Micrococcaceae</taxon>
        <taxon>Rothia</taxon>
    </lineage>
</organism>
<protein>
    <recommendedName>
        <fullName evidence="3">DUF1023 domain-containing protein</fullName>
    </recommendedName>
</protein>
<keyword evidence="1" id="KW-0175">Coiled coil</keyword>
<dbReference type="InterPro" id="IPR010427">
    <property type="entry name" value="DUF1023"/>
</dbReference>
<dbReference type="AlphaFoldDB" id="A0A7H2BJI0"/>
<dbReference type="KEGG" id="rama:IDM48_10835"/>
<evidence type="ECO:0000256" key="2">
    <source>
        <dbReference type="SAM" id="MobiDB-lite"/>
    </source>
</evidence>
<evidence type="ECO:0000259" key="3">
    <source>
        <dbReference type="Pfam" id="PF06259"/>
    </source>
</evidence>
<feature type="domain" description="DUF1023" evidence="3">
    <location>
        <begin position="377"/>
        <end position="546"/>
    </location>
</feature>
<accession>A0A7H2BJI0</accession>
<name>A0A7H2BJI0_9MICC</name>
<dbReference type="EMBL" id="CP061538">
    <property type="protein sequence ID" value="QNV39826.1"/>
    <property type="molecule type" value="Genomic_DNA"/>
</dbReference>
<feature type="coiled-coil region" evidence="1">
    <location>
        <begin position="79"/>
        <end position="113"/>
    </location>
</feature>
<evidence type="ECO:0000313" key="5">
    <source>
        <dbReference type="Proteomes" id="UP000516421"/>
    </source>
</evidence>
<evidence type="ECO:0000256" key="1">
    <source>
        <dbReference type="SAM" id="Coils"/>
    </source>
</evidence>
<dbReference type="Proteomes" id="UP000516421">
    <property type="component" value="Chromosome"/>
</dbReference>
<evidence type="ECO:0000313" key="4">
    <source>
        <dbReference type="EMBL" id="QNV39826.1"/>
    </source>
</evidence>
<dbReference type="Pfam" id="PF06259">
    <property type="entry name" value="Abhydrolase_8"/>
    <property type="match status" value="1"/>
</dbReference>
<proteinExistence type="predicted"/>
<keyword evidence="5" id="KW-1185">Reference proteome</keyword>